<accession>A0A1D9P5N9</accession>
<protein>
    <submittedName>
        <fullName evidence="2">ThiF family protein</fullName>
    </submittedName>
</protein>
<reference evidence="3" key="1">
    <citation type="submission" date="2016-10" db="EMBL/GenBank/DDBJ databases">
        <title>The complete genome sequence of the rumen bacterium Butyrivibrio hungatei MB2003.</title>
        <authorList>
            <person name="Palevich N."/>
            <person name="Kelly W.J."/>
            <person name="Leahy S.C."/>
            <person name="Altermann E."/>
            <person name="Rakonjac J."/>
            <person name="Attwood G.T."/>
        </authorList>
    </citation>
    <scope>NUCLEOTIDE SEQUENCE [LARGE SCALE GENOMIC DNA]</scope>
    <source>
        <strain evidence="3">MB2003</strain>
        <plasmid evidence="3">Plasmid pnp144</plasmid>
    </source>
</reference>
<dbReference type="RefSeq" id="WP_071177618.1">
    <property type="nucleotide sequence ID" value="NZ_CP017832.1"/>
</dbReference>
<dbReference type="Pfam" id="PF00899">
    <property type="entry name" value="ThiF"/>
    <property type="match status" value="1"/>
</dbReference>
<gene>
    <name evidence="2" type="ORF">bhn_II060</name>
</gene>
<dbReference type="InterPro" id="IPR000594">
    <property type="entry name" value="ThiF_NAD_FAD-bd"/>
</dbReference>
<sequence>MEQPKIKYNIAVIGSGGTGTYFLKEFSRFIAGGNPNIGSLYIFDGDVIEDKNLARQAFTKEDVGFNKASVMADVLSSAFSLNWRAFATYLTEIDQLKNLSNNTGSIMYIPLIVGCVDNHACRMLLEDYFNANDNVIYYDSANEFSTGEVIFSYKLNGKVLSPTRSHYFPQIKNADLRSVTEMSCEELNNVAPQHIATNMCAGNILLKEITSMLSGKPNPGMVTFDTDTYYQEFVPYSDKEDVA</sequence>
<evidence type="ECO:0000313" key="2">
    <source>
        <dbReference type="EMBL" id="AOZ97859.1"/>
    </source>
</evidence>
<dbReference type="InterPro" id="IPR035985">
    <property type="entry name" value="Ubiquitin-activating_enz"/>
</dbReference>
<dbReference type="Proteomes" id="UP000179284">
    <property type="component" value="Plasmid pNP144"/>
</dbReference>
<feature type="domain" description="THIF-type NAD/FAD binding fold" evidence="1">
    <location>
        <begin position="8"/>
        <end position="222"/>
    </location>
</feature>
<name>A0A1D9P5N9_9FIRM</name>
<dbReference type="OrthoDB" id="1842861at2"/>
<keyword evidence="3" id="KW-1185">Reference proteome</keyword>
<dbReference type="KEGG" id="bhu:bhn_II060"/>
<evidence type="ECO:0000313" key="3">
    <source>
        <dbReference type="Proteomes" id="UP000179284"/>
    </source>
</evidence>
<dbReference type="Gene3D" id="3.40.50.720">
    <property type="entry name" value="NAD(P)-binding Rossmann-like Domain"/>
    <property type="match status" value="1"/>
</dbReference>
<evidence type="ECO:0000259" key="1">
    <source>
        <dbReference type="Pfam" id="PF00899"/>
    </source>
</evidence>
<proteinExistence type="predicted"/>
<dbReference type="GO" id="GO:0008641">
    <property type="term" value="F:ubiquitin-like modifier activating enzyme activity"/>
    <property type="evidence" value="ECO:0007669"/>
    <property type="project" value="InterPro"/>
</dbReference>
<keyword evidence="2" id="KW-0614">Plasmid</keyword>
<dbReference type="AlphaFoldDB" id="A0A1D9P5N9"/>
<dbReference type="EMBL" id="CP017832">
    <property type="protein sequence ID" value="AOZ97859.1"/>
    <property type="molecule type" value="Genomic_DNA"/>
</dbReference>
<organism evidence="2 3">
    <name type="scientific">Butyrivibrio hungatei</name>
    <dbReference type="NCBI Taxonomy" id="185008"/>
    <lineage>
        <taxon>Bacteria</taxon>
        <taxon>Bacillati</taxon>
        <taxon>Bacillota</taxon>
        <taxon>Clostridia</taxon>
        <taxon>Lachnospirales</taxon>
        <taxon>Lachnospiraceae</taxon>
        <taxon>Butyrivibrio</taxon>
    </lineage>
</organism>
<dbReference type="SUPFAM" id="SSF69572">
    <property type="entry name" value="Activating enzymes of the ubiquitin-like proteins"/>
    <property type="match status" value="1"/>
</dbReference>
<geneLocation type="plasmid" evidence="3">
    <name>pnp144</name>
</geneLocation>